<dbReference type="AlphaFoldDB" id="W9RSD6"/>
<dbReference type="OrthoDB" id="1164832at2759"/>
<name>W9RSD6_9ROSA</name>
<evidence type="ECO:0000313" key="6">
    <source>
        <dbReference type="Proteomes" id="UP000030645"/>
    </source>
</evidence>
<evidence type="ECO:0000256" key="3">
    <source>
        <dbReference type="SAM" id="MobiDB-lite"/>
    </source>
</evidence>
<dbReference type="SUPFAM" id="SSF52058">
    <property type="entry name" value="L domain-like"/>
    <property type="match status" value="1"/>
</dbReference>
<dbReference type="PANTHER" id="PTHR47186:SF30">
    <property type="entry name" value="EF-HAND DOMAIN-CONTAINING PROTEIN"/>
    <property type="match status" value="1"/>
</dbReference>
<keyword evidence="6" id="KW-1185">Reference proteome</keyword>
<proteinExistence type="predicted"/>
<protein>
    <submittedName>
        <fullName evidence="5">Putative disease resistance protein</fullName>
    </submittedName>
</protein>
<dbReference type="PANTHER" id="PTHR47186">
    <property type="entry name" value="LEUCINE-RICH REPEAT-CONTAINING PROTEIN 57"/>
    <property type="match status" value="1"/>
</dbReference>
<feature type="compositionally biased region" description="Basic and acidic residues" evidence="3">
    <location>
        <begin position="367"/>
        <end position="376"/>
    </location>
</feature>
<evidence type="ECO:0000313" key="5">
    <source>
        <dbReference type="EMBL" id="EXB67284.1"/>
    </source>
</evidence>
<reference evidence="6" key="1">
    <citation type="submission" date="2013-01" db="EMBL/GenBank/DDBJ databases">
        <title>Draft Genome Sequence of a Mulberry Tree, Morus notabilis C.K. Schneid.</title>
        <authorList>
            <person name="He N."/>
            <person name="Zhao S."/>
        </authorList>
    </citation>
    <scope>NUCLEOTIDE SEQUENCE</scope>
</reference>
<dbReference type="PROSITE" id="PS51450">
    <property type="entry name" value="LRR"/>
    <property type="match status" value="1"/>
</dbReference>
<dbReference type="Pfam" id="PF25019">
    <property type="entry name" value="LRR_R13L1-DRL21"/>
    <property type="match status" value="1"/>
</dbReference>
<feature type="domain" description="R13L1/DRL21-like LRR repeat region" evidence="4">
    <location>
        <begin position="219"/>
        <end position="346"/>
    </location>
</feature>
<keyword evidence="2" id="KW-0677">Repeat</keyword>
<dbReference type="EMBL" id="KE344562">
    <property type="protein sequence ID" value="EXB67284.1"/>
    <property type="molecule type" value="Genomic_DNA"/>
</dbReference>
<dbReference type="InterPro" id="IPR001611">
    <property type="entry name" value="Leu-rich_rpt"/>
</dbReference>
<dbReference type="eggNOG" id="KOG4658">
    <property type="taxonomic scope" value="Eukaryota"/>
</dbReference>
<dbReference type="InterPro" id="IPR056789">
    <property type="entry name" value="LRR_R13L1-DRL21"/>
</dbReference>
<dbReference type="STRING" id="981085.W9RSD6"/>
<dbReference type="Pfam" id="PF00560">
    <property type="entry name" value="LRR_1"/>
    <property type="match status" value="2"/>
</dbReference>
<evidence type="ECO:0000259" key="4">
    <source>
        <dbReference type="Pfam" id="PF25019"/>
    </source>
</evidence>
<evidence type="ECO:0000256" key="2">
    <source>
        <dbReference type="ARBA" id="ARBA00022737"/>
    </source>
</evidence>
<dbReference type="InterPro" id="IPR032675">
    <property type="entry name" value="LRR_dom_sf"/>
</dbReference>
<keyword evidence="1" id="KW-0433">Leucine-rich repeat</keyword>
<dbReference type="Gene3D" id="3.80.10.10">
    <property type="entry name" value="Ribonuclease Inhibitor"/>
    <property type="match status" value="2"/>
</dbReference>
<dbReference type="Proteomes" id="UP000030645">
    <property type="component" value="Unassembled WGS sequence"/>
</dbReference>
<accession>W9RSD6</accession>
<sequence>MRSFFQDFEEDEYYGAITCKMHDIVHEFAQFLMGSEYVLMEVDGIEENKKGVDESTRHLTLVVGSEDHFPTLRHNAKNLHTVYIYSNTNKLHVDRILLFYHLTRLQTLNLYSCNIESLPEDIGLLKHLRYLDLSFNSNLKELPDTLFNLCNLQTLRLCNCTSLPRLPEKIAKLVNLKNLYIYGCCFEGLPKGIAKLTGLLTLDMLVVPKERTTYLDLGDLKMMKYLQFQSFLSIQRCANTGNLDEFEKINLRSWQNILDLTLGFRESDELYEIGEILDDDTEILESLQPHPNLKALEISDYLGATVSPTWMMSLTNLTSLELIFCTKCEILPPLGKMPSLVSLVICCLDSLKKVGPEFLGITEREEEDHGAARGDQDTPSEPSIISFPRLKKLKFDWNEEWKEREGYNTTTTTPTKIMPCLHSLKITKCHNLEKLPEFLQMTPLQNLSIKKSKILQRNIQKGTGKEWYKISHVPNIQINKKYVQKNGVWIQKDESDDEETSSSESSSSEA</sequence>
<dbReference type="SMART" id="SM00369">
    <property type="entry name" value="LRR_TYP"/>
    <property type="match status" value="3"/>
</dbReference>
<evidence type="ECO:0000256" key="1">
    <source>
        <dbReference type="ARBA" id="ARBA00022614"/>
    </source>
</evidence>
<dbReference type="InterPro" id="IPR003591">
    <property type="entry name" value="Leu-rich_rpt_typical-subtyp"/>
</dbReference>
<dbReference type="KEGG" id="mnt:21408448"/>
<feature type="region of interest" description="Disordered" evidence="3">
    <location>
        <begin position="365"/>
        <end position="384"/>
    </location>
</feature>
<gene>
    <name evidence="5" type="ORF">L484_025766</name>
</gene>
<organism evidence="5 6">
    <name type="scientific">Morus notabilis</name>
    <dbReference type="NCBI Taxonomy" id="981085"/>
    <lineage>
        <taxon>Eukaryota</taxon>
        <taxon>Viridiplantae</taxon>
        <taxon>Streptophyta</taxon>
        <taxon>Embryophyta</taxon>
        <taxon>Tracheophyta</taxon>
        <taxon>Spermatophyta</taxon>
        <taxon>Magnoliopsida</taxon>
        <taxon>eudicotyledons</taxon>
        <taxon>Gunneridae</taxon>
        <taxon>Pentapetalae</taxon>
        <taxon>rosids</taxon>
        <taxon>fabids</taxon>
        <taxon>Rosales</taxon>
        <taxon>Moraceae</taxon>
        <taxon>Moreae</taxon>
        <taxon>Morus</taxon>
    </lineage>
</organism>